<dbReference type="InterPro" id="IPR000261">
    <property type="entry name" value="EH_dom"/>
</dbReference>
<protein>
    <recommendedName>
        <fullName evidence="2">EH domain-containing protein</fullName>
    </recommendedName>
</protein>
<reference evidence="3" key="1">
    <citation type="submission" date="2023-06" db="EMBL/GenBank/DDBJ databases">
        <title>Reference genome for the Northern bat (Eptesicus nilssonii), a most northern bat species.</title>
        <authorList>
            <person name="Laine V.N."/>
            <person name="Pulliainen A.T."/>
            <person name="Lilley T.M."/>
        </authorList>
    </citation>
    <scope>NUCLEOTIDE SEQUENCE</scope>
    <source>
        <strain evidence="3">BLF_Eptnil</strain>
        <tissue evidence="3">Kidney</tissue>
    </source>
</reference>
<name>A0AA40HED7_CNENI</name>
<proteinExistence type="predicted"/>
<keyword evidence="4" id="KW-1185">Reference proteome</keyword>
<evidence type="ECO:0000313" key="4">
    <source>
        <dbReference type="Proteomes" id="UP001177744"/>
    </source>
</evidence>
<dbReference type="EMBL" id="JAULJE010000021">
    <property type="protein sequence ID" value="KAK1329739.1"/>
    <property type="molecule type" value="Genomic_DNA"/>
</dbReference>
<evidence type="ECO:0000259" key="2">
    <source>
        <dbReference type="PROSITE" id="PS50031"/>
    </source>
</evidence>
<feature type="non-terminal residue" evidence="3">
    <location>
        <position position="473"/>
    </location>
</feature>
<dbReference type="Proteomes" id="UP001177744">
    <property type="component" value="Unassembled WGS sequence"/>
</dbReference>
<feature type="domain" description="EH" evidence="2">
    <location>
        <begin position="96"/>
        <end position="159"/>
    </location>
</feature>
<feature type="coiled-coil region" evidence="1">
    <location>
        <begin position="260"/>
        <end position="294"/>
    </location>
</feature>
<comment type="caution">
    <text evidence="3">The sequence shown here is derived from an EMBL/GenBank/DDBJ whole genome shotgun (WGS) entry which is preliminary data.</text>
</comment>
<evidence type="ECO:0000256" key="1">
    <source>
        <dbReference type="SAM" id="Coils"/>
    </source>
</evidence>
<keyword evidence="1" id="KW-0175">Coiled coil</keyword>
<dbReference type="AlphaFoldDB" id="A0AA40HED7"/>
<gene>
    <name evidence="3" type="ORF">QTO34_009922</name>
</gene>
<dbReference type="PROSITE" id="PS50031">
    <property type="entry name" value="EH"/>
    <property type="match status" value="1"/>
</dbReference>
<accession>A0AA40HED7</accession>
<sequence>MDSATRALETLQEDDGATMAMPAQLSLTQSSSGTSSCGKCYRQGDLTLGKVWALADPEDKGVLSKGELFIALCLVHCLAGQRDLCNGLPWAVKSEDKDRHGAILYRFKPRTWISVCDKGKPLSFTSKLPVAALGSIWELSGVGHGAKLTEMSLQVPWHIEESPCAHVLASSLCHLLRGKRGLNPLQKAKEDGIFLDTDKDMDEFVSGLEVCEIFLETVNQMLIKGLDPPLIFTPDVLPPPDRARLPKSIIGPNFSAIKELDALNNDTIDLKRDKNNVQEDLKEKEGTAGHAREEWSGLQQGTAGLRDSVESGRASWYLFRGTCMVHSRKSVECKWLKRKAIERKELETHRRPIDCSIKVTADPGAGTDLDCFQFDVFVGGDPFKADPSGEIGLFGGGPFKGSDPCTSHSFLRQSSPDPVATSGAEPFMQPASAVERLLLQLVIGLQTRLAILTMVVTIPIENAYMTSKPIDAN</sequence>
<evidence type="ECO:0000313" key="3">
    <source>
        <dbReference type="EMBL" id="KAK1329739.1"/>
    </source>
</evidence>
<organism evidence="3 4">
    <name type="scientific">Cnephaeus nilssonii</name>
    <name type="common">Northern bat</name>
    <name type="synonym">Eptesicus nilssonii</name>
    <dbReference type="NCBI Taxonomy" id="3371016"/>
    <lineage>
        <taxon>Eukaryota</taxon>
        <taxon>Metazoa</taxon>
        <taxon>Chordata</taxon>
        <taxon>Craniata</taxon>
        <taxon>Vertebrata</taxon>
        <taxon>Euteleostomi</taxon>
        <taxon>Mammalia</taxon>
        <taxon>Eutheria</taxon>
        <taxon>Laurasiatheria</taxon>
        <taxon>Chiroptera</taxon>
        <taxon>Yangochiroptera</taxon>
        <taxon>Vespertilionidae</taxon>
        <taxon>Cnephaeus</taxon>
    </lineage>
</organism>